<evidence type="ECO:0000313" key="3">
    <source>
        <dbReference type="Proteomes" id="UP000315343"/>
    </source>
</evidence>
<dbReference type="InterPro" id="IPR025117">
    <property type="entry name" value="DUF4037"/>
</dbReference>
<gene>
    <name evidence="2" type="ORF">LY60_01649</name>
</gene>
<reference evidence="2 3" key="1">
    <citation type="submission" date="2019-07" db="EMBL/GenBank/DDBJ databases">
        <title>Genomic Encyclopedia of Type Strains, Phase I: the one thousand microbial genomes (KMG-I) project.</title>
        <authorList>
            <person name="Kyrpides N."/>
        </authorList>
    </citation>
    <scope>NUCLEOTIDE SEQUENCE [LARGE SCALE GENOMIC DNA]</scope>
    <source>
        <strain evidence="2 3">DSM 13558</strain>
    </source>
</reference>
<dbReference type="OrthoDB" id="2034917at2"/>
<proteinExistence type="predicted"/>
<comment type="caution">
    <text evidence="2">The sequence shown here is derived from an EMBL/GenBank/DDBJ whole genome shotgun (WGS) entry which is preliminary data.</text>
</comment>
<dbReference type="AlphaFoldDB" id="A0A562JB16"/>
<sequence length="279" mass="31979">MAYDTYKIIDILISNISEMSEVQSIGICGSKSSFPRAGEGDIDIFIYCDIVPSPEKRQAILNHLGNHVQEVKVNIFEGGHWGIGDFVLINGIETWLMYFTVNETVTDVESILSGKYPDKLDNYYYPIGRCAMLKNINILYDKSNFLDNLKKRLSKYPDKLGKILIQYHLDELDDTEDLERAVVRKDVLFYHFAMDIAVDHFLQALFAINKVYFPSRKRTLDFIENFNIKPEGCNEKLLEVIRLGGLSEEIDHSFSIWSDMVNELKKLSNIGEINSPSSL</sequence>
<feature type="domain" description="DUF4037" evidence="1">
    <location>
        <begin position="131"/>
        <end position="217"/>
    </location>
</feature>
<accession>A0A562JB16</accession>
<organism evidence="2 3">
    <name type="scientific">Sedimentibacter saalensis</name>
    <dbReference type="NCBI Taxonomy" id="130788"/>
    <lineage>
        <taxon>Bacteria</taxon>
        <taxon>Bacillati</taxon>
        <taxon>Bacillota</taxon>
        <taxon>Tissierellia</taxon>
        <taxon>Sedimentibacter</taxon>
    </lineage>
</organism>
<dbReference type="EMBL" id="VLKH01000004">
    <property type="protein sequence ID" value="TWH80388.1"/>
    <property type="molecule type" value="Genomic_DNA"/>
</dbReference>
<protein>
    <submittedName>
        <fullName evidence="2">Uncharacterized protein DUF4037</fullName>
    </submittedName>
</protein>
<dbReference type="Proteomes" id="UP000315343">
    <property type="component" value="Unassembled WGS sequence"/>
</dbReference>
<keyword evidence="3" id="KW-1185">Reference proteome</keyword>
<evidence type="ECO:0000259" key="1">
    <source>
        <dbReference type="Pfam" id="PF13228"/>
    </source>
</evidence>
<name>A0A562JB16_9FIRM</name>
<evidence type="ECO:0000313" key="2">
    <source>
        <dbReference type="EMBL" id="TWH80388.1"/>
    </source>
</evidence>
<dbReference type="RefSeq" id="WP_145082225.1">
    <property type="nucleotide sequence ID" value="NZ_JAYFNS010000006.1"/>
</dbReference>
<dbReference type="Pfam" id="PF13228">
    <property type="entry name" value="DUF4037"/>
    <property type="match status" value="1"/>
</dbReference>